<dbReference type="EMBL" id="JACXVP010000010">
    <property type="protein sequence ID" value="KAG5582685.1"/>
    <property type="molecule type" value="Genomic_DNA"/>
</dbReference>
<evidence type="ECO:0000313" key="3">
    <source>
        <dbReference type="Proteomes" id="UP000824120"/>
    </source>
</evidence>
<name>A0A9J5X5K8_SOLCO</name>
<evidence type="ECO:0000256" key="1">
    <source>
        <dbReference type="SAM" id="MobiDB-lite"/>
    </source>
</evidence>
<dbReference type="Proteomes" id="UP000824120">
    <property type="component" value="Chromosome 10"/>
</dbReference>
<accession>A0A9J5X5K8</accession>
<reference evidence="2 3" key="1">
    <citation type="submission" date="2020-09" db="EMBL/GenBank/DDBJ databases">
        <title>De no assembly of potato wild relative species, Solanum commersonii.</title>
        <authorList>
            <person name="Cho K."/>
        </authorList>
    </citation>
    <scope>NUCLEOTIDE SEQUENCE [LARGE SCALE GENOMIC DNA]</scope>
    <source>
        <strain evidence="2">LZ3.2</strain>
        <tissue evidence="2">Leaf</tissue>
    </source>
</reference>
<sequence length="121" mass="14002">MDPDRSWMYNRNNHSGGLGIVVHQSTAIQKRRKRRRSLGIVVRHPQALMAGIKRQYLQWRRKREEKIAVAKEVENKRYCNNPDPKENILPPCPAISDENNKSYKESKGDENGTSDKQSEGD</sequence>
<protein>
    <submittedName>
        <fullName evidence="2">Uncharacterized protein</fullName>
    </submittedName>
</protein>
<evidence type="ECO:0000313" key="2">
    <source>
        <dbReference type="EMBL" id="KAG5582685.1"/>
    </source>
</evidence>
<gene>
    <name evidence="2" type="ORF">H5410_053312</name>
</gene>
<proteinExistence type="predicted"/>
<organism evidence="2 3">
    <name type="scientific">Solanum commersonii</name>
    <name type="common">Commerson's wild potato</name>
    <name type="synonym">Commerson's nightshade</name>
    <dbReference type="NCBI Taxonomy" id="4109"/>
    <lineage>
        <taxon>Eukaryota</taxon>
        <taxon>Viridiplantae</taxon>
        <taxon>Streptophyta</taxon>
        <taxon>Embryophyta</taxon>
        <taxon>Tracheophyta</taxon>
        <taxon>Spermatophyta</taxon>
        <taxon>Magnoliopsida</taxon>
        <taxon>eudicotyledons</taxon>
        <taxon>Gunneridae</taxon>
        <taxon>Pentapetalae</taxon>
        <taxon>asterids</taxon>
        <taxon>lamiids</taxon>
        <taxon>Solanales</taxon>
        <taxon>Solanaceae</taxon>
        <taxon>Solanoideae</taxon>
        <taxon>Solaneae</taxon>
        <taxon>Solanum</taxon>
    </lineage>
</organism>
<dbReference type="AlphaFoldDB" id="A0A9J5X5K8"/>
<keyword evidence="3" id="KW-1185">Reference proteome</keyword>
<feature type="region of interest" description="Disordered" evidence="1">
    <location>
        <begin position="76"/>
        <end position="121"/>
    </location>
</feature>
<feature type="compositionally biased region" description="Basic and acidic residues" evidence="1">
    <location>
        <begin position="98"/>
        <end position="110"/>
    </location>
</feature>
<comment type="caution">
    <text evidence="2">The sequence shown here is derived from an EMBL/GenBank/DDBJ whole genome shotgun (WGS) entry which is preliminary data.</text>
</comment>